<sequence>MTQPDDLADRLARIEQRLDALEGGGETAEVDDSDPFWALRRMHDAVLFTGAVGLPGGEHYEWQQTVPAEGILESDWTMQAPALAALAHPARVRILREVLLGTRSAADLQALDGIESTGQLYHHVRQLVAAGWLRTEARARYTVPAERVVPLLVIIACAQH</sequence>
<comment type="caution">
    <text evidence="2">The sequence shown here is derived from an EMBL/GenBank/DDBJ whole genome shotgun (WGS) entry which is preliminary data.</text>
</comment>
<dbReference type="Gene3D" id="1.10.10.10">
    <property type="entry name" value="Winged helix-like DNA-binding domain superfamily/Winged helix DNA-binding domain"/>
    <property type="match status" value="1"/>
</dbReference>
<reference evidence="2 3" key="1">
    <citation type="submission" date="2021-03" db="EMBL/GenBank/DDBJ databases">
        <title>Whole genome shotgun sequence of Actinoplanes toevensis NBRC 105298.</title>
        <authorList>
            <person name="Komaki H."/>
            <person name="Tamura T."/>
        </authorList>
    </citation>
    <scope>NUCLEOTIDE SEQUENCE [LARGE SCALE GENOMIC DNA]</scope>
    <source>
        <strain evidence="2 3">NBRC 105298</strain>
    </source>
</reference>
<name>A0A919T8B5_9ACTN</name>
<dbReference type="GO" id="GO:0003700">
    <property type="term" value="F:DNA-binding transcription factor activity"/>
    <property type="evidence" value="ECO:0007669"/>
    <property type="project" value="InterPro"/>
</dbReference>
<dbReference type="SUPFAM" id="SSF46785">
    <property type="entry name" value="Winged helix' DNA-binding domain"/>
    <property type="match status" value="1"/>
</dbReference>
<dbReference type="EMBL" id="BOQN01000038">
    <property type="protein sequence ID" value="GIM90983.1"/>
    <property type="molecule type" value="Genomic_DNA"/>
</dbReference>
<dbReference type="InterPro" id="IPR036388">
    <property type="entry name" value="WH-like_DNA-bd_sf"/>
</dbReference>
<dbReference type="SMART" id="SM00418">
    <property type="entry name" value="HTH_ARSR"/>
    <property type="match status" value="1"/>
</dbReference>
<keyword evidence="3" id="KW-1185">Reference proteome</keyword>
<dbReference type="AlphaFoldDB" id="A0A919T8B5"/>
<dbReference type="Proteomes" id="UP000677082">
    <property type="component" value="Unassembled WGS sequence"/>
</dbReference>
<proteinExistence type="predicted"/>
<evidence type="ECO:0000313" key="3">
    <source>
        <dbReference type="Proteomes" id="UP000677082"/>
    </source>
</evidence>
<evidence type="ECO:0000259" key="1">
    <source>
        <dbReference type="SMART" id="SM00418"/>
    </source>
</evidence>
<dbReference type="InterPro" id="IPR001845">
    <property type="entry name" value="HTH_ArsR_DNA-bd_dom"/>
</dbReference>
<feature type="domain" description="HTH arsR-type" evidence="1">
    <location>
        <begin position="81"/>
        <end position="157"/>
    </location>
</feature>
<gene>
    <name evidence="2" type="ORF">Ato02nite_027760</name>
</gene>
<dbReference type="RefSeq" id="WP_213006879.1">
    <property type="nucleotide sequence ID" value="NZ_BOQN01000038.1"/>
</dbReference>
<evidence type="ECO:0000313" key="2">
    <source>
        <dbReference type="EMBL" id="GIM90983.1"/>
    </source>
</evidence>
<organism evidence="2 3">
    <name type="scientific">Paractinoplanes toevensis</name>
    <dbReference type="NCBI Taxonomy" id="571911"/>
    <lineage>
        <taxon>Bacteria</taxon>
        <taxon>Bacillati</taxon>
        <taxon>Actinomycetota</taxon>
        <taxon>Actinomycetes</taxon>
        <taxon>Micromonosporales</taxon>
        <taxon>Micromonosporaceae</taxon>
        <taxon>Paractinoplanes</taxon>
    </lineage>
</organism>
<protein>
    <submittedName>
        <fullName evidence="2">Transcriptional regulator</fullName>
    </submittedName>
</protein>
<accession>A0A919T8B5</accession>
<dbReference type="InterPro" id="IPR036390">
    <property type="entry name" value="WH_DNA-bd_sf"/>
</dbReference>